<name>A0A238ZS50_9FLAO</name>
<reference evidence="2 3" key="1">
    <citation type="submission" date="2017-06" db="EMBL/GenBank/DDBJ databases">
        <authorList>
            <person name="Kim H.J."/>
            <person name="Triplett B.A."/>
        </authorList>
    </citation>
    <scope>NUCLEOTIDE SEQUENCE [LARGE SCALE GENOMIC DNA]</scope>
    <source>
        <strain evidence="2 3">DSM 25597</strain>
    </source>
</reference>
<evidence type="ECO:0000313" key="3">
    <source>
        <dbReference type="Proteomes" id="UP000198379"/>
    </source>
</evidence>
<dbReference type="SUPFAM" id="SSF55136">
    <property type="entry name" value="Probable bacterial effector-binding domain"/>
    <property type="match status" value="1"/>
</dbReference>
<dbReference type="Proteomes" id="UP000198379">
    <property type="component" value="Unassembled WGS sequence"/>
</dbReference>
<dbReference type="InterPro" id="IPR029442">
    <property type="entry name" value="GyrI-like"/>
</dbReference>
<evidence type="ECO:0000313" key="2">
    <source>
        <dbReference type="EMBL" id="SNR86256.1"/>
    </source>
</evidence>
<dbReference type="SUPFAM" id="SSF55961">
    <property type="entry name" value="Bet v1-like"/>
    <property type="match status" value="1"/>
</dbReference>
<dbReference type="SMART" id="SM00871">
    <property type="entry name" value="AraC_E_bind"/>
    <property type="match status" value="1"/>
</dbReference>
<dbReference type="Gene3D" id="3.30.530.20">
    <property type="match status" value="1"/>
</dbReference>
<dbReference type="OrthoDB" id="9807923at2"/>
<keyword evidence="3" id="KW-1185">Reference proteome</keyword>
<dbReference type="InterPro" id="IPR011256">
    <property type="entry name" value="Reg_factor_effector_dom_sf"/>
</dbReference>
<evidence type="ECO:0000259" key="1">
    <source>
        <dbReference type="SMART" id="SM00871"/>
    </source>
</evidence>
<dbReference type="Pfam" id="PF06445">
    <property type="entry name" value="GyrI-like"/>
    <property type="match status" value="1"/>
</dbReference>
<dbReference type="CDD" id="cd07818">
    <property type="entry name" value="SRPBCC_1"/>
    <property type="match status" value="1"/>
</dbReference>
<gene>
    <name evidence="2" type="ORF">SAMN06265376_103478</name>
</gene>
<protein>
    <submittedName>
        <fullName evidence="2">Effector-binding domain-containing protein</fullName>
    </submittedName>
</protein>
<proteinExistence type="predicted"/>
<sequence>MKFLKLLFFLLLIFLIGGAIYFASKDGHYDIKESKVIQVPASILYNTVNDYTTWEHWGPWKKEDSTMTFSYDAKTIGIGGGYSWDGEFPGSMKTTAVQENVAIEQDLTIVTPGGERFSKVGWEFTPTENGAVEVSWKVEGEHTLMDKVYFAFSGTDFEGDMRTMYISGLNGLETYVREKMEDHNVTIHGITEYGGGFYVYKTTSASNTNISAIMGESYSEINQFMKQKGISQSGMPFTIYNEMNPNGNIIMSNAIPVANAVEITEESTVLSGYLPRTKAVRVTLKGNYSYLGKAWADAMQYIQQYELIQSEQKPFEIYTNDPGDYPNPADWVTDIYIPIE</sequence>
<organism evidence="2 3">
    <name type="scientific">Dokdonia pacifica</name>
    <dbReference type="NCBI Taxonomy" id="1627892"/>
    <lineage>
        <taxon>Bacteria</taxon>
        <taxon>Pseudomonadati</taxon>
        <taxon>Bacteroidota</taxon>
        <taxon>Flavobacteriia</taxon>
        <taxon>Flavobacteriales</taxon>
        <taxon>Flavobacteriaceae</taxon>
        <taxon>Dokdonia</taxon>
    </lineage>
</organism>
<dbReference type="EMBL" id="FZNY01000003">
    <property type="protein sequence ID" value="SNR86256.1"/>
    <property type="molecule type" value="Genomic_DNA"/>
</dbReference>
<dbReference type="InterPro" id="IPR023393">
    <property type="entry name" value="START-like_dom_sf"/>
</dbReference>
<feature type="domain" description="AraC effector-binding" evidence="1">
    <location>
        <begin position="186"/>
        <end position="340"/>
    </location>
</feature>
<dbReference type="RefSeq" id="WP_089371780.1">
    <property type="nucleotide sequence ID" value="NZ_BMEP01000001.1"/>
</dbReference>
<accession>A0A238ZS50</accession>
<dbReference type="Gene3D" id="3.20.80.10">
    <property type="entry name" value="Regulatory factor, effector binding domain"/>
    <property type="match status" value="1"/>
</dbReference>
<dbReference type="AlphaFoldDB" id="A0A238ZS50"/>
<dbReference type="InterPro" id="IPR010499">
    <property type="entry name" value="AraC_E-bd"/>
</dbReference>